<sequence>MVRKKLQRIRKESESSIKNSKVTSEEVAIKHTVADDTQTGIFPQITPERISQRADRAIHTWSDFVQTLRHSRHTKSFISSIVLVILGALLGYGFMAQQRITDTSYAALSESELVTLLDETNNQISRLETQRSQLNQQLSSIQTAADKQQEIERVAQENRDANDIISGRVPAYGQGVEITISQGSKRDISAAILFTLIEELRNAGAEVIQIGDVRVITSTYVIDTSSGLMSDGKYLESPYLIKAIGDKSNLQNAVDISGGVGSSLRVNYGARVSVRQSNDVEITAVANTFEYKYTQTVE</sequence>
<keyword evidence="5" id="KW-1185">Reference proteome</keyword>
<dbReference type="Proteomes" id="UP000291289">
    <property type="component" value="Unassembled WGS sequence"/>
</dbReference>
<gene>
    <name evidence="4" type="ORF">EJ419_01475</name>
</gene>
<evidence type="ECO:0000313" key="4">
    <source>
        <dbReference type="EMBL" id="TCD54795.1"/>
    </source>
</evidence>
<dbReference type="Gene3D" id="3.30.70.1880">
    <property type="entry name" value="Protein of unknown function DUF881"/>
    <property type="match status" value="1"/>
</dbReference>
<feature type="coiled-coil region" evidence="2">
    <location>
        <begin position="110"/>
        <end position="164"/>
    </location>
</feature>
<name>A0A4R0QTX8_9BIFI</name>
<keyword evidence="3" id="KW-0812">Transmembrane</keyword>
<comment type="similarity">
    <text evidence="1">Belongs to the UPF0749 family.</text>
</comment>
<evidence type="ECO:0000256" key="1">
    <source>
        <dbReference type="ARBA" id="ARBA00009108"/>
    </source>
</evidence>
<evidence type="ECO:0000313" key="5">
    <source>
        <dbReference type="Proteomes" id="UP000291289"/>
    </source>
</evidence>
<accession>A0A4R0QTX8</accession>
<keyword evidence="3" id="KW-1133">Transmembrane helix</keyword>
<proteinExistence type="inferred from homology"/>
<dbReference type="InterPro" id="IPR010273">
    <property type="entry name" value="DUF881"/>
</dbReference>
<protein>
    <submittedName>
        <fullName evidence="4">DUF881 domain-containing protein</fullName>
    </submittedName>
</protein>
<dbReference type="Pfam" id="PF05949">
    <property type="entry name" value="DUF881"/>
    <property type="match status" value="1"/>
</dbReference>
<dbReference type="OrthoDB" id="3211287at2"/>
<evidence type="ECO:0000256" key="2">
    <source>
        <dbReference type="SAM" id="Coils"/>
    </source>
</evidence>
<keyword evidence="3" id="KW-0472">Membrane</keyword>
<evidence type="ECO:0000256" key="3">
    <source>
        <dbReference type="SAM" id="Phobius"/>
    </source>
</evidence>
<dbReference type="PANTHER" id="PTHR37313">
    <property type="entry name" value="UPF0749 PROTEIN RV1825"/>
    <property type="match status" value="1"/>
</dbReference>
<organism evidence="4 5">
    <name type="scientific">Alloscardovia theropitheci</name>
    <dbReference type="NCBI Taxonomy" id="2496842"/>
    <lineage>
        <taxon>Bacteria</taxon>
        <taxon>Bacillati</taxon>
        <taxon>Actinomycetota</taxon>
        <taxon>Actinomycetes</taxon>
        <taxon>Bifidobacteriales</taxon>
        <taxon>Bifidobacteriaceae</taxon>
        <taxon>Alloscardovia</taxon>
    </lineage>
</organism>
<dbReference type="EMBL" id="RXLP01000004">
    <property type="protein sequence ID" value="TCD54795.1"/>
    <property type="molecule type" value="Genomic_DNA"/>
</dbReference>
<dbReference type="AlphaFoldDB" id="A0A4R0QTX8"/>
<comment type="caution">
    <text evidence="4">The sequence shown here is derived from an EMBL/GenBank/DDBJ whole genome shotgun (WGS) entry which is preliminary data.</text>
</comment>
<dbReference type="GO" id="GO:0005886">
    <property type="term" value="C:plasma membrane"/>
    <property type="evidence" value="ECO:0007669"/>
    <property type="project" value="TreeGrafter"/>
</dbReference>
<dbReference type="PANTHER" id="PTHR37313:SF2">
    <property type="entry name" value="UPF0749 PROTEIN YLXX"/>
    <property type="match status" value="1"/>
</dbReference>
<feature type="transmembrane region" description="Helical" evidence="3">
    <location>
        <begin position="77"/>
        <end position="95"/>
    </location>
</feature>
<dbReference type="RefSeq" id="WP_131283145.1">
    <property type="nucleotide sequence ID" value="NZ_RXLP01000004.1"/>
</dbReference>
<keyword evidence="2" id="KW-0175">Coiled coil</keyword>
<reference evidence="4 5" key="1">
    <citation type="submission" date="2018-12" db="EMBL/GenBank/DDBJ databases">
        <title>Alloscrdovia theropitheci sp. nov: a novel taxon from the feces of the bleeding-herat monkey (Theropithecus geleda).</title>
        <authorList>
            <person name="Modesto M."/>
        </authorList>
    </citation>
    <scope>NUCLEOTIDE SEQUENCE [LARGE SCALE GENOMIC DNA]</scope>
    <source>
        <strain evidence="4 5">GLDI4/2</strain>
    </source>
</reference>